<gene>
    <name evidence="2" type="ORF">psal_cds_109</name>
</gene>
<dbReference type="KEGG" id="vg:16605336"/>
<evidence type="ECO:0000256" key="1">
    <source>
        <dbReference type="SAM" id="MobiDB-lite"/>
    </source>
</evidence>
<dbReference type="EMBL" id="KC977571">
    <property type="protein sequence ID" value="AGO83549.1"/>
    <property type="molecule type" value="Genomic_DNA"/>
</dbReference>
<feature type="compositionally biased region" description="Basic and acidic residues" evidence="1">
    <location>
        <begin position="313"/>
        <end position="350"/>
    </location>
</feature>
<feature type="region of interest" description="Disordered" evidence="1">
    <location>
        <begin position="299"/>
        <end position="420"/>
    </location>
</feature>
<keyword evidence="3" id="KW-1185">Reference proteome</keyword>
<protein>
    <submittedName>
        <fullName evidence="2">Uncharacterized protein</fullName>
    </submittedName>
</protein>
<dbReference type="RefSeq" id="YP_008436611.1">
    <property type="nucleotide sequence ID" value="NC_022098.1"/>
</dbReference>
<organism evidence="2 3">
    <name type="scientific">Pandoravirus salinus</name>
    <dbReference type="NCBI Taxonomy" id="1349410"/>
    <lineage>
        <taxon>Viruses</taxon>
        <taxon>Pandoravirus</taxon>
    </lineage>
</organism>
<accession>S4VSY8</accession>
<feature type="region of interest" description="Disordered" evidence="1">
    <location>
        <begin position="1"/>
        <end position="55"/>
    </location>
</feature>
<proteinExistence type="predicted"/>
<dbReference type="Proteomes" id="UP000204584">
    <property type="component" value="Segment"/>
</dbReference>
<feature type="compositionally biased region" description="Basic and acidic residues" evidence="1">
    <location>
        <begin position="1"/>
        <end position="12"/>
    </location>
</feature>
<feature type="compositionally biased region" description="Basic and acidic residues" evidence="1">
    <location>
        <begin position="32"/>
        <end position="48"/>
    </location>
</feature>
<evidence type="ECO:0000313" key="2">
    <source>
        <dbReference type="EMBL" id="AGO83549.1"/>
    </source>
</evidence>
<sequence length="459" mass="49744">MGDDDNNVRETASECSAPAIHTTPTRKRRRGLRLEWDPQEAERDAEARRQRKKRRPRLAAPVGDYAIGENDCVGVSARAVRRWIDRTRYQADAVWGDGGAWWDRAARALWPPPERAGALLLVSAILRGHPFSTPYDTLVAGVPACVLGAVAWRGPRLIVGLCVHPDGCGPMASRPAGSPIDPHADRILRVAMRLAPPDEYAMGEQGETVFTVGQVVEVIAGVCAGRVAGRRLQIVQRKIKQWYAAHTRWTDAGVGPPGESIQCFAERRILLTERTGCTADALAAGLLRPCDWLAGARGPTLDSIAQPPRPSCPRKDKEKLGDQEEENGKGAHDNLDSCCASDDHGERGDGGDPTLRISSAAAAGNGLDDDGKRTQADEGAGEVPGDGQSADNNNDHDDDDNGSNDPIRKKREMQQRLRDAPSLRCVYERIVCRRAPTGGRASCVYVQSRLCAAEDRPDA</sequence>
<evidence type="ECO:0000313" key="3">
    <source>
        <dbReference type="Proteomes" id="UP000204584"/>
    </source>
</evidence>
<dbReference type="GeneID" id="16605336"/>
<reference evidence="2 3" key="1">
    <citation type="journal article" date="2013" name="Science">
        <title>Pandoraviruses: amoeba viruses with genomes up to 2.5 Mb reaching that of parasitic eukaryotes.</title>
        <authorList>
            <person name="Philippe N."/>
            <person name="Legendre M."/>
            <person name="Doutre G."/>
            <person name="Coute Y."/>
            <person name="Poirot O."/>
            <person name="Lescot M."/>
            <person name="Arslan D."/>
            <person name="Seltzer V."/>
            <person name="Bertaux L."/>
            <person name="Bruley C."/>
            <person name="Garin J."/>
            <person name="Claverie J.M."/>
            <person name="Abergel C."/>
        </authorList>
    </citation>
    <scope>NUCLEOTIDE SEQUENCE [LARGE SCALE GENOMIC DNA]</scope>
</reference>
<name>S4VSY8_9VIRU</name>